<accession>A0AAE4FNZ4</accession>
<reference evidence="1" key="1">
    <citation type="submission" date="2023-04" db="EMBL/GenBank/DDBJ databases">
        <title>Assessment of the microbiological origin of a defect in Grana Padano cheese.</title>
        <authorList>
            <person name="Zago M."/>
            <person name="Rossetti L."/>
            <person name="Bonvini B."/>
            <person name="Carminati D."/>
            <person name="Giraffa G."/>
        </authorList>
    </citation>
    <scope>NUCLEOTIDE SEQUENCE</scope>
    <source>
        <strain evidence="1">4990</strain>
    </source>
</reference>
<name>A0AAE4FNZ4_CLOSG</name>
<proteinExistence type="predicted"/>
<dbReference type="Proteomes" id="UP001182303">
    <property type="component" value="Unassembled WGS sequence"/>
</dbReference>
<evidence type="ECO:0000313" key="2">
    <source>
        <dbReference type="Proteomes" id="UP001182303"/>
    </source>
</evidence>
<gene>
    <name evidence="1" type="ORF">P9J83_16710</name>
</gene>
<dbReference type="EMBL" id="JARUIS010000035">
    <property type="protein sequence ID" value="MDS1005117.1"/>
    <property type="molecule type" value="Genomic_DNA"/>
</dbReference>
<comment type="caution">
    <text evidence="1">The sequence shown here is derived from an EMBL/GenBank/DDBJ whole genome shotgun (WGS) entry which is preliminary data.</text>
</comment>
<dbReference type="AlphaFoldDB" id="A0AAE4FNZ4"/>
<dbReference type="RefSeq" id="WP_310944471.1">
    <property type="nucleotide sequence ID" value="NZ_JARUIS010000035.1"/>
</dbReference>
<sequence>MTYNEPKMYYEDGAEVKGVITNYKPPIPALGNIKNKPIKGNTRFQRINSKNDTKIKFSLAFDIATSGKKEYKKFLIHYGDLFKFIDEWGYIYTGKIDNNIDIDMPIEADIYYIGIELLCNCEVSGF</sequence>
<evidence type="ECO:0000313" key="1">
    <source>
        <dbReference type="EMBL" id="MDS1005117.1"/>
    </source>
</evidence>
<protein>
    <submittedName>
        <fullName evidence="1">Uncharacterized protein</fullName>
    </submittedName>
</protein>
<organism evidence="1 2">
    <name type="scientific">Clostridium sporogenes</name>
    <dbReference type="NCBI Taxonomy" id="1509"/>
    <lineage>
        <taxon>Bacteria</taxon>
        <taxon>Bacillati</taxon>
        <taxon>Bacillota</taxon>
        <taxon>Clostridia</taxon>
        <taxon>Eubacteriales</taxon>
        <taxon>Clostridiaceae</taxon>
        <taxon>Clostridium</taxon>
    </lineage>
</organism>